<keyword evidence="8" id="KW-1185">Reference proteome</keyword>
<dbReference type="Proteomes" id="UP000020492">
    <property type="component" value="Unassembled WGS sequence"/>
</dbReference>
<accession>A0A016QTK5</accession>
<name>A0A016QTK5_9DEIO</name>
<dbReference type="PANTHER" id="PTHR38594:SF1">
    <property type="entry name" value="PEP-DEPENDENT DIHYDROXYACETONE KINASE, PHOSPHORYL DONOR SUBUNIT DHAM"/>
    <property type="match status" value="1"/>
</dbReference>
<evidence type="ECO:0000256" key="1">
    <source>
        <dbReference type="ARBA" id="ARBA00001113"/>
    </source>
</evidence>
<evidence type="ECO:0000313" key="7">
    <source>
        <dbReference type="EMBL" id="EYB69212.1"/>
    </source>
</evidence>
<evidence type="ECO:0000256" key="2">
    <source>
        <dbReference type="ARBA" id="ARBA00002788"/>
    </source>
</evidence>
<dbReference type="GO" id="GO:0009401">
    <property type="term" value="P:phosphoenolpyruvate-dependent sugar phosphotransferase system"/>
    <property type="evidence" value="ECO:0007669"/>
    <property type="project" value="InterPro"/>
</dbReference>
<dbReference type="STRING" id="1476583.DEIPH_ctg011orf0205"/>
<dbReference type="GO" id="GO:0019563">
    <property type="term" value="P:glycerol catabolic process"/>
    <property type="evidence" value="ECO:0007669"/>
    <property type="project" value="InterPro"/>
</dbReference>
<reference evidence="7 8" key="1">
    <citation type="submission" date="2014-03" db="EMBL/GenBank/DDBJ databases">
        <title>Draft genome sequence of Deinococcus phoenicis 1P10ME.</title>
        <authorList>
            <person name="Stepanov V.G."/>
            <person name="Vaishampayan P."/>
            <person name="Venkateswaran K."/>
            <person name="Fox G.E."/>
        </authorList>
    </citation>
    <scope>NUCLEOTIDE SEQUENCE [LARGE SCALE GENOMIC DNA]</scope>
    <source>
        <strain evidence="7 8">1P10ME</strain>
    </source>
</reference>
<protein>
    <recommendedName>
        <fullName evidence="3">phosphoenolpyruvate--glycerone phosphotransferase</fullName>
        <ecNumber evidence="3">2.7.1.121</ecNumber>
    </recommendedName>
</protein>
<evidence type="ECO:0000256" key="3">
    <source>
        <dbReference type="ARBA" id="ARBA00012095"/>
    </source>
</evidence>
<keyword evidence="4" id="KW-0808">Transferase</keyword>
<comment type="subunit">
    <text evidence="5">Homodimer. The dihydroxyacetone kinase complex is composed of a homodimer of DhaM, a homodimer of DhaK and the subunit DhaL.</text>
</comment>
<dbReference type="PROSITE" id="PS51096">
    <property type="entry name" value="PTS_EIIA_TYPE_4"/>
    <property type="match status" value="1"/>
</dbReference>
<dbReference type="NCBIfam" id="TIGR02364">
    <property type="entry name" value="dha_pts"/>
    <property type="match status" value="1"/>
</dbReference>
<sequence>MTVALVIVSHSARLAEGVVELAGQMGGQDLSMTAVGGTEDGDLGTSAPRISRAVEAALTAGHDVLILLDLGSAAMNTALALEMLDPDQRQRVKVAQAPLVEGAVLAAVSASVGAPLGEVCAEAETAYRMPKT</sequence>
<dbReference type="GO" id="GO:0047324">
    <property type="term" value="F:phosphoenolpyruvate-glycerone phosphotransferase activity"/>
    <property type="evidence" value="ECO:0007669"/>
    <property type="project" value="UniProtKB-EC"/>
</dbReference>
<organism evidence="7 8">
    <name type="scientific">Deinococcus phoenicis</name>
    <dbReference type="NCBI Taxonomy" id="1476583"/>
    <lineage>
        <taxon>Bacteria</taxon>
        <taxon>Thermotogati</taxon>
        <taxon>Deinococcota</taxon>
        <taxon>Deinococci</taxon>
        <taxon>Deinococcales</taxon>
        <taxon>Deinococcaceae</taxon>
        <taxon>Deinococcus</taxon>
    </lineage>
</organism>
<dbReference type="AlphaFoldDB" id="A0A016QTK5"/>
<dbReference type="Pfam" id="PF03610">
    <property type="entry name" value="EIIA-man"/>
    <property type="match status" value="1"/>
</dbReference>
<dbReference type="PANTHER" id="PTHR38594">
    <property type="entry name" value="PEP-DEPENDENT DIHYDROXYACETONE KINASE, PHOSPHORYL DONOR SUBUNIT DHAM"/>
    <property type="match status" value="1"/>
</dbReference>
<evidence type="ECO:0000259" key="6">
    <source>
        <dbReference type="PROSITE" id="PS51096"/>
    </source>
</evidence>
<dbReference type="EC" id="2.7.1.121" evidence="3"/>
<dbReference type="OrthoDB" id="9765468at2"/>
<dbReference type="InterPro" id="IPR012844">
    <property type="entry name" value="DhaM_N"/>
</dbReference>
<proteinExistence type="predicted"/>
<gene>
    <name evidence="7" type="ORF">DEIPH_ctg011orf0205</name>
</gene>
<dbReference type="GO" id="GO:0016020">
    <property type="term" value="C:membrane"/>
    <property type="evidence" value="ECO:0007669"/>
    <property type="project" value="InterPro"/>
</dbReference>
<comment type="caution">
    <text evidence="7">The sequence shown here is derived from an EMBL/GenBank/DDBJ whole genome shotgun (WGS) entry which is preliminary data.</text>
</comment>
<comment type="function">
    <text evidence="2">Component of the dihydroxyacetone kinase complex, which is responsible for the phosphoenolpyruvate (PEP)-dependent phosphorylation of dihydroxyacetone. DhaM serves as the phosphoryl donor. Is phosphorylated by phosphoenolpyruvate in an EI- and HPr-dependent reaction, and a phosphorelay system on histidine residues finally leads to phosphoryl transfer to DhaL and dihydroxyacetone.</text>
</comment>
<dbReference type="Gene3D" id="3.40.50.510">
    <property type="entry name" value="Phosphotransferase system, mannose-type IIA component"/>
    <property type="match status" value="1"/>
</dbReference>
<dbReference type="InterPro" id="IPR004701">
    <property type="entry name" value="PTS_EIIA_man-typ"/>
</dbReference>
<evidence type="ECO:0000256" key="4">
    <source>
        <dbReference type="ARBA" id="ARBA00022679"/>
    </source>
</evidence>
<dbReference type="PATRIC" id="fig|1476583.3.peg.813"/>
<dbReference type="eggNOG" id="COG3412">
    <property type="taxonomic scope" value="Bacteria"/>
</dbReference>
<dbReference type="EMBL" id="JHAC01000011">
    <property type="protein sequence ID" value="EYB69212.1"/>
    <property type="molecule type" value="Genomic_DNA"/>
</dbReference>
<comment type="catalytic activity">
    <reaction evidence="1">
        <text>dihydroxyacetone + phosphoenolpyruvate = dihydroxyacetone phosphate + pyruvate</text>
        <dbReference type="Rhea" id="RHEA:18381"/>
        <dbReference type="ChEBI" id="CHEBI:15361"/>
        <dbReference type="ChEBI" id="CHEBI:16016"/>
        <dbReference type="ChEBI" id="CHEBI:57642"/>
        <dbReference type="ChEBI" id="CHEBI:58702"/>
        <dbReference type="EC" id="2.7.1.121"/>
    </reaction>
</comment>
<evidence type="ECO:0000256" key="5">
    <source>
        <dbReference type="ARBA" id="ARBA00046577"/>
    </source>
</evidence>
<dbReference type="InterPro" id="IPR039643">
    <property type="entry name" value="DhaM"/>
</dbReference>
<feature type="domain" description="PTS EIIA type-4" evidence="6">
    <location>
        <begin position="2"/>
        <end position="132"/>
    </location>
</feature>
<dbReference type="RefSeq" id="WP_034354130.1">
    <property type="nucleotide sequence ID" value="NZ_JHAC01000011.1"/>
</dbReference>
<dbReference type="InterPro" id="IPR036662">
    <property type="entry name" value="PTS_EIIA_man-typ_sf"/>
</dbReference>
<evidence type="ECO:0000313" key="8">
    <source>
        <dbReference type="Proteomes" id="UP000020492"/>
    </source>
</evidence>
<dbReference type="SUPFAM" id="SSF53062">
    <property type="entry name" value="PTS system fructose IIA component-like"/>
    <property type="match status" value="1"/>
</dbReference>